<reference evidence="2" key="2">
    <citation type="submission" date="2025-09" db="UniProtKB">
        <authorList>
            <consortium name="Ensembl"/>
        </authorList>
    </citation>
    <scope>IDENTIFICATION</scope>
</reference>
<reference evidence="2" key="1">
    <citation type="submission" date="2025-08" db="UniProtKB">
        <authorList>
            <consortium name="Ensembl"/>
        </authorList>
    </citation>
    <scope>IDENTIFICATION</scope>
</reference>
<feature type="region of interest" description="Disordered" evidence="1">
    <location>
        <begin position="317"/>
        <end position="373"/>
    </location>
</feature>
<name>A0A671LD53_9TELE</name>
<evidence type="ECO:0000313" key="2">
    <source>
        <dbReference type="Ensembl" id="ENSSANP00000018090.1"/>
    </source>
</evidence>
<dbReference type="AlphaFoldDB" id="A0A671LD53"/>
<accession>A0A671LD53</accession>
<evidence type="ECO:0000313" key="3">
    <source>
        <dbReference type="Proteomes" id="UP000472260"/>
    </source>
</evidence>
<dbReference type="PANTHER" id="PTHR45845">
    <property type="entry name" value="RHO GUANINE NUCLEOTIDE EXCHANGE FACTOR-RELATED"/>
    <property type="match status" value="1"/>
</dbReference>
<proteinExistence type="predicted"/>
<feature type="region of interest" description="Disordered" evidence="1">
    <location>
        <begin position="216"/>
        <end position="247"/>
    </location>
</feature>
<protein>
    <submittedName>
        <fullName evidence="2">Si:ch211-269k10.2</fullName>
    </submittedName>
</protein>
<organism evidence="2 3">
    <name type="scientific">Sinocyclocheilus anshuiensis</name>
    <dbReference type="NCBI Taxonomy" id="1608454"/>
    <lineage>
        <taxon>Eukaryota</taxon>
        <taxon>Metazoa</taxon>
        <taxon>Chordata</taxon>
        <taxon>Craniata</taxon>
        <taxon>Vertebrata</taxon>
        <taxon>Euteleostomi</taxon>
        <taxon>Actinopterygii</taxon>
        <taxon>Neopterygii</taxon>
        <taxon>Teleostei</taxon>
        <taxon>Ostariophysi</taxon>
        <taxon>Cypriniformes</taxon>
        <taxon>Cyprinidae</taxon>
        <taxon>Cyprininae</taxon>
        <taxon>Sinocyclocheilus</taxon>
    </lineage>
</organism>
<evidence type="ECO:0000256" key="1">
    <source>
        <dbReference type="SAM" id="MobiDB-lite"/>
    </source>
</evidence>
<sequence>IHIRLESPLLHRYDDSESLDRCIQSVLSALYPPFSASAATVLWQLFSVVERQYRGDGLHCFIDFLLPAKRILQIIKQEACLRFKGLLLYHEGWPLCLHEKVVLQLAPLHKVRLRQGDFYLQVVPLGRKAAKLVIKCLSGSGQAIAEIPVAESMYGSVFTPEFLQNVTHERNLHPLQNCLLSTGAVVYRTPWKNVVNPLFVTSTADAIMQARSSGGTLRGQLSTCSTHGSTGTLSSRDSLGAESTVSEPVLSRSLTDMGISSQHSEDSPLQKSGIGNKILSFSTDLSNPGLRKRHPRDSAAFELRRLFRKSYMEALQNPMNLGSSSESILEEGTESEPGAPHDSVTKDPIPQRTCDRGWLGGDESRNGSPAVHLSKSAEFSLGERRSKSLERTNKALQVKGHRARSSSGGSGSGLPKKLMNGYAFRFGKLDLEAAFPGIEKRSNKENSGKNAFPRRNSNTVSPGPSAAPPAVCAPALLSLINQELLTSGALTLPGNQDRGGRAVLQVCTRNQVWTDARFTTNEISQLLCCYCHRLREKRDLGLTVLVDARRRAVASALFSALSELQTLVPNALYSVLILVDRDAAVKVERDVSVPCEVLTSLKALQKHIDSSQLTRDFDGSFPYEHSHYIHFRQKIEPFAASCSAAIASLQSSIETLSSIGSLETSEEVSEVISQQKSLMKSVLDDTKLNRLRLEGGTFLARIRKEEMCENENYRDAVDLVSALYNQVDEEVHKLVILSNKSLQQLETLLELRALQERHQEVRDGIFPIHFLHRHI</sequence>
<dbReference type="InterPro" id="IPR036865">
    <property type="entry name" value="CRAL-TRIO_dom_sf"/>
</dbReference>
<dbReference type="InterPro" id="IPR052231">
    <property type="entry name" value="Rho_GEF_signaling-related"/>
</dbReference>
<keyword evidence="3" id="KW-1185">Reference proteome</keyword>
<dbReference type="Proteomes" id="UP000472260">
    <property type="component" value="Unassembled WGS sequence"/>
</dbReference>
<dbReference type="SUPFAM" id="SSF52087">
    <property type="entry name" value="CRAL/TRIO domain"/>
    <property type="match status" value="1"/>
</dbReference>
<feature type="region of interest" description="Disordered" evidence="1">
    <location>
        <begin position="395"/>
        <end position="414"/>
    </location>
</feature>
<dbReference type="Ensembl" id="ENSSANT00000019314.1">
    <property type="protein sequence ID" value="ENSSANP00000018090.1"/>
    <property type="gene ID" value="ENSSANG00000009493.1"/>
</dbReference>
<dbReference type="PANTHER" id="PTHR45845:SF1">
    <property type="entry name" value="PLECKSTRIN HOMOLOGY AND RHOGEF DOMAIN CONTAINING G4B"/>
    <property type="match status" value="1"/>
</dbReference>
<feature type="region of interest" description="Disordered" evidence="1">
    <location>
        <begin position="440"/>
        <end position="466"/>
    </location>
</feature>